<evidence type="ECO:0000256" key="7">
    <source>
        <dbReference type="PIRSR" id="PIRSR000183-2"/>
    </source>
</evidence>
<dbReference type="AlphaFoldDB" id="A0A2A5CF73"/>
<dbReference type="SMART" id="SM01002">
    <property type="entry name" value="AlaDh_PNT_C"/>
    <property type="match status" value="1"/>
</dbReference>
<evidence type="ECO:0000256" key="3">
    <source>
        <dbReference type="ARBA" id="ARBA00023002"/>
    </source>
</evidence>
<dbReference type="InterPro" id="IPR008143">
    <property type="entry name" value="Ala_DH/PNT_CS2"/>
</dbReference>
<dbReference type="PANTHER" id="PTHR42795">
    <property type="entry name" value="ALANINE DEHYDROGENASE"/>
    <property type="match status" value="1"/>
</dbReference>
<evidence type="ECO:0000256" key="4">
    <source>
        <dbReference type="ARBA" id="ARBA00023027"/>
    </source>
</evidence>
<feature type="binding site" evidence="8">
    <location>
        <begin position="239"/>
        <end position="240"/>
    </location>
    <ligand>
        <name>NAD(+)</name>
        <dbReference type="ChEBI" id="CHEBI:57540"/>
    </ligand>
</feature>
<reference evidence="12" key="1">
    <citation type="submission" date="2017-08" db="EMBL/GenBank/DDBJ databases">
        <title>A dynamic microbial community with high functional redundancy inhabits the cold, oxic subseafloor aquifer.</title>
        <authorList>
            <person name="Tully B.J."/>
            <person name="Wheat C.G."/>
            <person name="Glazer B.T."/>
            <person name="Huber J.A."/>
        </authorList>
    </citation>
    <scope>NUCLEOTIDE SEQUENCE [LARGE SCALE GENOMIC DNA]</scope>
</reference>
<evidence type="ECO:0000256" key="8">
    <source>
        <dbReference type="PIRSR" id="PIRSR000183-3"/>
    </source>
</evidence>
<feature type="binding site" evidence="8">
    <location>
        <position position="198"/>
    </location>
    <ligand>
        <name>NAD(+)</name>
        <dbReference type="ChEBI" id="CHEBI:57540"/>
    </ligand>
</feature>
<evidence type="ECO:0000256" key="1">
    <source>
        <dbReference type="ARBA" id="ARBA00005689"/>
    </source>
</evidence>
<comment type="caution">
    <text evidence="11">The sequence shown here is derived from an EMBL/GenBank/DDBJ whole genome shotgun (WGS) entry which is preliminary data.</text>
</comment>
<evidence type="ECO:0000259" key="10">
    <source>
        <dbReference type="SMART" id="SM01003"/>
    </source>
</evidence>
<feature type="binding site" evidence="7">
    <location>
        <position position="15"/>
    </location>
    <ligand>
        <name>substrate</name>
    </ligand>
</feature>
<evidence type="ECO:0000256" key="6">
    <source>
        <dbReference type="PIRSR" id="PIRSR000183-1"/>
    </source>
</evidence>
<feature type="domain" description="Alanine dehydrogenase/pyridine nucleotide transhydrogenase NAD(H)-binding" evidence="9">
    <location>
        <begin position="149"/>
        <end position="297"/>
    </location>
</feature>
<evidence type="ECO:0000256" key="2">
    <source>
        <dbReference type="ARBA" id="ARBA00012897"/>
    </source>
</evidence>
<keyword evidence="8" id="KW-0547">Nucleotide-binding</keyword>
<dbReference type="SUPFAM" id="SSF51735">
    <property type="entry name" value="NAD(P)-binding Rossmann-fold domains"/>
    <property type="match status" value="1"/>
</dbReference>
<feature type="active site" description="Proton donor/acceptor" evidence="6">
    <location>
        <position position="270"/>
    </location>
</feature>
<keyword evidence="4 5" id="KW-0520">NAD</keyword>
<organism evidence="11 12">
    <name type="scientific">SAR86 cluster bacterium</name>
    <dbReference type="NCBI Taxonomy" id="2030880"/>
    <lineage>
        <taxon>Bacteria</taxon>
        <taxon>Pseudomonadati</taxon>
        <taxon>Pseudomonadota</taxon>
        <taxon>Gammaproteobacteria</taxon>
        <taxon>SAR86 cluster</taxon>
    </lineage>
</organism>
<dbReference type="InterPro" id="IPR036291">
    <property type="entry name" value="NAD(P)-bd_dom_sf"/>
</dbReference>
<feature type="binding site" evidence="8">
    <location>
        <begin position="298"/>
        <end position="301"/>
    </location>
    <ligand>
        <name>NAD(+)</name>
        <dbReference type="ChEBI" id="CHEBI:57540"/>
    </ligand>
</feature>
<name>A0A2A5CF73_9GAMM</name>
<feature type="binding site" evidence="7">
    <location>
        <position position="75"/>
    </location>
    <ligand>
        <name>substrate</name>
    </ligand>
</feature>
<comment type="catalytic activity">
    <reaction evidence="5">
        <text>L-alanine + NAD(+) + H2O = pyruvate + NH4(+) + NADH + H(+)</text>
        <dbReference type="Rhea" id="RHEA:18405"/>
        <dbReference type="ChEBI" id="CHEBI:15361"/>
        <dbReference type="ChEBI" id="CHEBI:15377"/>
        <dbReference type="ChEBI" id="CHEBI:15378"/>
        <dbReference type="ChEBI" id="CHEBI:28938"/>
        <dbReference type="ChEBI" id="CHEBI:57540"/>
        <dbReference type="ChEBI" id="CHEBI:57945"/>
        <dbReference type="ChEBI" id="CHEBI:57972"/>
        <dbReference type="EC" id="1.4.1.1"/>
    </reaction>
</comment>
<dbReference type="Proteomes" id="UP000228987">
    <property type="component" value="Unassembled WGS sequence"/>
</dbReference>
<dbReference type="Gene3D" id="3.40.50.720">
    <property type="entry name" value="NAD(P)-binding Rossmann-like Domain"/>
    <property type="match status" value="2"/>
</dbReference>
<dbReference type="InterPro" id="IPR008141">
    <property type="entry name" value="Ala_DH"/>
</dbReference>
<dbReference type="PROSITE" id="PS00837">
    <property type="entry name" value="ALADH_PNT_2"/>
    <property type="match status" value="1"/>
</dbReference>
<feature type="binding site" evidence="8">
    <location>
        <position position="220"/>
    </location>
    <ligand>
        <name>NAD(+)</name>
        <dbReference type="ChEBI" id="CHEBI:57540"/>
    </ligand>
</feature>
<dbReference type="Pfam" id="PF01262">
    <property type="entry name" value="AlaDh_PNT_C"/>
    <property type="match status" value="1"/>
</dbReference>
<dbReference type="SMART" id="SM01003">
    <property type="entry name" value="AlaDh_PNT_N"/>
    <property type="match status" value="1"/>
</dbReference>
<dbReference type="PIRSF" id="PIRSF000183">
    <property type="entry name" value="Alanine_dh"/>
    <property type="match status" value="1"/>
</dbReference>
<dbReference type="InterPro" id="IPR007698">
    <property type="entry name" value="AlaDH/PNT_NAD(H)-bd"/>
</dbReference>
<dbReference type="SUPFAM" id="SSF52283">
    <property type="entry name" value="Formate/glycerate dehydrogenase catalytic domain-like"/>
    <property type="match status" value="1"/>
</dbReference>
<evidence type="ECO:0000256" key="5">
    <source>
        <dbReference type="PIRNR" id="PIRNR000183"/>
    </source>
</evidence>
<evidence type="ECO:0000313" key="12">
    <source>
        <dbReference type="Proteomes" id="UP000228987"/>
    </source>
</evidence>
<feature type="binding site" evidence="8">
    <location>
        <position position="134"/>
    </location>
    <ligand>
        <name>NAD(+)</name>
        <dbReference type="ChEBI" id="CHEBI:57540"/>
    </ligand>
</feature>
<protein>
    <recommendedName>
        <fullName evidence="2 5">Alanine dehydrogenase</fullName>
        <ecNumber evidence="2 5">1.4.1.1</ecNumber>
    </recommendedName>
</protein>
<dbReference type="GO" id="GO:0000286">
    <property type="term" value="F:alanine dehydrogenase activity"/>
    <property type="evidence" value="ECO:0007669"/>
    <property type="project" value="UniProtKB-UniRule"/>
</dbReference>
<dbReference type="EMBL" id="NVWI01000002">
    <property type="protein sequence ID" value="PCJ42519.1"/>
    <property type="molecule type" value="Genomic_DNA"/>
</dbReference>
<evidence type="ECO:0000259" key="9">
    <source>
        <dbReference type="SMART" id="SM01002"/>
    </source>
</evidence>
<dbReference type="EC" id="1.4.1.1" evidence="2 5"/>
<keyword evidence="3 5" id="KW-0560">Oxidoreductase</keyword>
<evidence type="ECO:0000313" key="11">
    <source>
        <dbReference type="EMBL" id="PCJ42519.1"/>
    </source>
</evidence>
<proteinExistence type="inferred from homology"/>
<feature type="active site" description="Proton donor/acceptor" evidence="6">
    <location>
        <position position="96"/>
    </location>
</feature>
<feature type="domain" description="Alanine dehydrogenase/pyridine nucleotide transhydrogenase N-terminal" evidence="10">
    <location>
        <begin position="4"/>
        <end position="137"/>
    </location>
</feature>
<dbReference type="CDD" id="cd05305">
    <property type="entry name" value="L-AlaDH"/>
    <property type="match status" value="1"/>
</dbReference>
<dbReference type="PANTHER" id="PTHR42795:SF1">
    <property type="entry name" value="ALANINE DEHYDROGENASE"/>
    <property type="match status" value="1"/>
</dbReference>
<feature type="binding site" evidence="8">
    <location>
        <begin position="267"/>
        <end position="270"/>
    </location>
    <ligand>
        <name>NAD(+)</name>
        <dbReference type="ChEBI" id="CHEBI:57540"/>
    </ligand>
</feature>
<dbReference type="NCBIfam" id="TIGR00518">
    <property type="entry name" value="alaDH"/>
    <property type="match status" value="1"/>
</dbReference>
<feature type="binding site" evidence="8">
    <location>
        <position position="203"/>
    </location>
    <ligand>
        <name>NAD(+)</name>
        <dbReference type="ChEBI" id="CHEBI:57540"/>
    </ligand>
</feature>
<comment type="similarity">
    <text evidence="1 5">Belongs to the AlaDH/PNT family.</text>
</comment>
<dbReference type="FunFam" id="3.40.50.720:FF:000049">
    <property type="entry name" value="Alanine dehydrogenase"/>
    <property type="match status" value="1"/>
</dbReference>
<dbReference type="GO" id="GO:0005886">
    <property type="term" value="C:plasma membrane"/>
    <property type="evidence" value="ECO:0007669"/>
    <property type="project" value="TreeGrafter"/>
</dbReference>
<dbReference type="InterPro" id="IPR007886">
    <property type="entry name" value="AlaDH/PNT_N"/>
</dbReference>
<gene>
    <name evidence="11" type="primary">ald</name>
    <name evidence="11" type="ORF">COA71_03125</name>
</gene>
<dbReference type="GO" id="GO:0000166">
    <property type="term" value="F:nucleotide binding"/>
    <property type="evidence" value="ECO:0007669"/>
    <property type="project" value="UniProtKB-KW"/>
</dbReference>
<dbReference type="Pfam" id="PF05222">
    <property type="entry name" value="AlaDh_PNT_N"/>
    <property type="match status" value="1"/>
</dbReference>
<sequence>MLVGVPKEIKDNEYRAGMVPSSVYEVVHHGHEVLVEKGLGQGIGLSDEDYKQAGARIASSSEEVFARSELIVKVKEPQPDECRMLRPDQVLFTYLHLAPDLEQTQALMASGVTAIAYETVTTPDGALPLLAPMSEVAGRLSVQAGATCLEKDNGGAGILLGGVPGVDSAHVLVIGGGIVGENAAYIAKGMGAHVTLLDNSVVRLRELDITYAGRVNCVFSNKASIEKYALEADLVIGAVLVAGAAAPKLLTKDIIKKMKPGSVVVDVAIDQGGCFETSHPTTHSEPTFIIDGVVHYCVANMPGVVPRTSSFGLNNATLPYILRLADAGWEKALASDSGFLNGLNVHAGAVYCEAVASAHNLPYTSAAQLVNLK</sequence>
<accession>A0A2A5CF73</accession>
<dbReference type="GO" id="GO:0042853">
    <property type="term" value="P:L-alanine catabolic process"/>
    <property type="evidence" value="ECO:0007669"/>
    <property type="project" value="InterPro"/>
</dbReference>